<dbReference type="Pfam" id="PF20133">
    <property type="entry name" value="HHL1-like"/>
    <property type="match status" value="1"/>
</dbReference>
<feature type="chain" id="PRO_5030160297" description="PS II complex 12 kDa extrinsic protein" evidence="2">
    <location>
        <begin position="21"/>
        <end position="185"/>
    </location>
</feature>
<evidence type="ECO:0008006" key="4">
    <source>
        <dbReference type="Google" id="ProtNLM"/>
    </source>
</evidence>
<dbReference type="EMBL" id="HBGN01024860">
    <property type="protein sequence ID" value="CAD9339701.1"/>
    <property type="molecule type" value="Transcribed_RNA"/>
</dbReference>
<feature type="region of interest" description="Disordered" evidence="1">
    <location>
        <begin position="44"/>
        <end position="63"/>
    </location>
</feature>
<keyword evidence="2" id="KW-0732">Signal</keyword>
<feature type="signal peptide" evidence="2">
    <location>
        <begin position="1"/>
        <end position="20"/>
    </location>
</feature>
<evidence type="ECO:0000256" key="2">
    <source>
        <dbReference type="SAM" id="SignalP"/>
    </source>
</evidence>
<evidence type="ECO:0000256" key="1">
    <source>
        <dbReference type="SAM" id="MobiDB-lite"/>
    </source>
</evidence>
<proteinExistence type="predicted"/>
<dbReference type="AlphaFoldDB" id="A0A6U4AFL8"/>
<sequence>MKLSLLFVAAAACVCSITSAFVVRPAGTVSRTGNALFMAKGFGESKKPAPKVKTDGQKDREAKASKYDEIAATGGQEYNIYVRQFGGDDKSWFPSGSIAVPRGAQVSDAIFANEQGIKEGIVRTYPKLKGSEAEMEFGYNLKVYPDDPVEVAKKTGKIAGPSIGNWISNVLSPVDASKVPPPPSN</sequence>
<protein>
    <recommendedName>
        <fullName evidence="4">PS II complex 12 kDa extrinsic protein</fullName>
    </recommendedName>
</protein>
<accession>A0A6U4AFL8</accession>
<gene>
    <name evidence="3" type="ORF">DBRI1063_LOCUS15913</name>
</gene>
<evidence type="ECO:0000313" key="3">
    <source>
        <dbReference type="EMBL" id="CAD9339701.1"/>
    </source>
</evidence>
<dbReference type="InterPro" id="IPR045388">
    <property type="entry name" value="HHL1-like"/>
</dbReference>
<name>A0A6U4AFL8_9STRA</name>
<reference evidence="3" key="1">
    <citation type="submission" date="2021-01" db="EMBL/GenBank/DDBJ databases">
        <authorList>
            <person name="Corre E."/>
            <person name="Pelletier E."/>
            <person name="Niang G."/>
            <person name="Scheremetjew M."/>
            <person name="Finn R."/>
            <person name="Kale V."/>
            <person name="Holt S."/>
            <person name="Cochrane G."/>
            <person name="Meng A."/>
            <person name="Brown T."/>
            <person name="Cohen L."/>
        </authorList>
    </citation>
    <scope>NUCLEOTIDE SEQUENCE</scope>
    <source>
        <strain evidence="3">Pop2</strain>
    </source>
</reference>
<organism evidence="3">
    <name type="scientific">Ditylum brightwellii</name>
    <dbReference type="NCBI Taxonomy" id="49249"/>
    <lineage>
        <taxon>Eukaryota</taxon>
        <taxon>Sar</taxon>
        <taxon>Stramenopiles</taxon>
        <taxon>Ochrophyta</taxon>
        <taxon>Bacillariophyta</taxon>
        <taxon>Mediophyceae</taxon>
        <taxon>Lithodesmiophycidae</taxon>
        <taxon>Lithodesmiales</taxon>
        <taxon>Lithodesmiaceae</taxon>
        <taxon>Ditylum</taxon>
    </lineage>
</organism>